<evidence type="ECO:0000313" key="2">
    <source>
        <dbReference type="Proteomes" id="UP001144397"/>
    </source>
</evidence>
<sequence>MGATLAQLRHQRQPRRWRAPADRCVLMRLDGSETAARTGTSSGLQAEAAQAKEKPAAEAAGFAMKQSFDQNL</sequence>
<evidence type="ECO:0000313" key="1">
    <source>
        <dbReference type="EMBL" id="GLI24836.1"/>
    </source>
</evidence>
<proteinExistence type="predicted"/>
<organism evidence="1 2">
    <name type="scientific">Xanthobacter flavus</name>
    <dbReference type="NCBI Taxonomy" id="281"/>
    <lineage>
        <taxon>Bacteria</taxon>
        <taxon>Pseudomonadati</taxon>
        <taxon>Pseudomonadota</taxon>
        <taxon>Alphaproteobacteria</taxon>
        <taxon>Hyphomicrobiales</taxon>
        <taxon>Xanthobacteraceae</taxon>
        <taxon>Xanthobacter</taxon>
    </lineage>
</organism>
<dbReference type="AlphaFoldDB" id="A0A9W6CLN6"/>
<dbReference type="EMBL" id="BSDO01000009">
    <property type="protein sequence ID" value="GLI24836.1"/>
    <property type="molecule type" value="Genomic_DNA"/>
</dbReference>
<dbReference type="Proteomes" id="UP001144397">
    <property type="component" value="Unassembled WGS sequence"/>
</dbReference>
<comment type="caution">
    <text evidence="1">The sequence shown here is derived from an EMBL/GenBank/DDBJ whole genome shotgun (WGS) entry which is preliminary data.</text>
</comment>
<accession>A0A9W6CLN6</accession>
<name>A0A9W6CLN6_XANFL</name>
<gene>
    <name evidence="1" type="ORF">XFLAVUS301_45100</name>
</gene>
<reference evidence="1" key="1">
    <citation type="submission" date="2022-12" db="EMBL/GenBank/DDBJ databases">
        <title>Reference genome sequencing for broad-spectrum identification of bacterial and archaeal isolates by mass spectrometry.</title>
        <authorList>
            <person name="Sekiguchi Y."/>
            <person name="Tourlousse D.M."/>
        </authorList>
    </citation>
    <scope>NUCLEOTIDE SEQUENCE</scope>
    <source>
        <strain evidence="1">301</strain>
    </source>
</reference>
<protein>
    <submittedName>
        <fullName evidence="1">Uncharacterized protein</fullName>
    </submittedName>
</protein>